<protein>
    <recommendedName>
        <fullName evidence="2">protein-tyrosine-phosphatase</fullName>
        <ecNumber evidence="2">3.1.3.48</ecNumber>
    </recommendedName>
</protein>
<dbReference type="EMBL" id="CACVKT020002952">
    <property type="protein sequence ID" value="CAC5380774.1"/>
    <property type="molecule type" value="Genomic_DNA"/>
</dbReference>
<keyword evidence="5" id="KW-0904">Protein phosphatase</keyword>
<keyword evidence="6" id="KW-0131">Cell cycle</keyword>
<comment type="similarity">
    <text evidence="1">Belongs to the MPI phosphatase family.</text>
</comment>
<dbReference type="PROSITE" id="PS50206">
    <property type="entry name" value="RHODANESE_3"/>
    <property type="match status" value="2"/>
</dbReference>
<organism evidence="8 9">
    <name type="scientific">Mytilus coruscus</name>
    <name type="common">Sea mussel</name>
    <dbReference type="NCBI Taxonomy" id="42192"/>
    <lineage>
        <taxon>Eukaryota</taxon>
        <taxon>Metazoa</taxon>
        <taxon>Spiralia</taxon>
        <taxon>Lophotrochozoa</taxon>
        <taxon>Mollusca</taxon>
        <taxon>Bivalvia</taxon>
        <taxon>Autobranchia</taxon>
        <taxon>Pteriomorphia</taxon>
        <taxon>Mytilida</taxon>
        <taxon>Mytiloidea</taxon>
        <taxon>Mytilidae</taxon>
        <taxon>Mytilinae</taxon>
        <taxon>Mytilus</taxon>
    </lineage>
</organism>
<dbReference type="Gene3D" id="3.40.250.10">
    <property type="entry name" value="Rhodanese-like domain"/>
    <property type="match status" value="2"/>
</dbReference>
<dbReference type="SUPFAM" id="SSF52821">
    <property type="entry name" value="Rhodanese/Cell cycle control phosphatase"/>
    <property type="match status" value="2"/>
</dbReference>
<evidence type="ECO:0000313" key="8">
    <source>
        <dbReference type="EMBL" id="CAC5380774.1"/>
    </source>
</evidence>
<dbReference type="PANTHER" id="PTHR10828:SF76">
    <property type="entry name" value="M-PHASE INDUCER PHOSPHATASE"/>
    <property type="match status" value="1"/>
</dbReference>
<dbReference type="GO" id="GO:0000086">
    <property type="term" value="P:G2/M transition of mitotic cell cycle"/>
    <property type="evidence" value="ECO:0007669"/>
    <property type="project" value="TreeGrafter"/>
</dbReference>
<evidence type="ECO:0000259" key="7">
    <source>
        <dbReference type="PROSITE" id="PS50206"/>
    </source>
</evidence>
<dbReference type="GO" id="GO:0051301">
    <property type="term" value="P:cell division"/>
    <property type="evidence" value="ECO:0007669"/>
    <property type="project" value="UniProtKB-KW"/>
</dbReference>
<keyword evidence="9" id="KW-1185">Reference proteome</keyword>
<dbReference type="SMART" id="SM00450">
    <property type="entry name" value="RHOD"/>
    <property type="match status" value="1"/>
</dbReference>
<name>A0A6J8BD05_MYTCO</name>
<gene>
    <name evidence="8" type="ORF">MCOR_16719</name>
</gene>
<sequence length="304" mass="34384">MVIPFKQHLPSTSITKTAVNKLSLNGDLIADCSRTYSLPTVAGKHQDLNSISPQTLFDVIDGCYKNVISSYRIIDCRYPYEFEGGHIEGAENRHSHASILELLQQPTTKKQILIFHYDVECYQKIGGMEYFGLKVTKPKSDKKSLMTLDVKNSTTKCHNGDSVQATSAVDKHNKPCRDLKTVIAAEHSSLPTVAGKHQDLNSISPQALSDVIDGCYKNVISSYRIIDCRYPYEFEGGHIKGAENRHSHESILELLQQPTAKKQIVIFHCEFSSERGPKMMRFLRSKDRELNKENYPALNYPEIY</sequence>
<dbReference type="GO" id="GO:0004725">
    <property type="term" value="F:protein tyrosine phosphatase activity"/>
    <property type="evidence" value="ECO:0007669"/>
    <property type="project" value="UniProtKB-EC"/>
</dbReference>
<dbReference type="InterPro" id="IPR001763">
    <property type="entry name" value="Rhodanese-like_dom"/>
</dbReference>
<evidence type="ECO:0000256" key="4">
    <source>
        <dbReference type="ARBA" id="ARBA00022801"/>
    </source>
</evidence>
<dbReference type="PANTHER" id="PTHR10828">
    <property type="entry name" value="M-PHASE INDUCER PHOSPHATASE DUAL SPECIFICITY PHOSPHATASE CDC25"/>
    <property type="match status" value="1"/>
</dbReference>
<evidence type="ECO:0000256" key="1">
    <source>
        <dbReference type="ARBA" id="ARBA00011065"/>
    </source>
</evidence>
<evidence type="ECO:0000256" key="2">
    <source>
        <dbReference type="ARBA" id="ARBA00013064"/>
    </source>
</evidence>
<dbReference type="Proteomes" id="UP000507470">
    <property type="component" value="Unassembled WGS sequence"/>
</dbReference>
<reference evidence="8 9" key="1">
    <citation type="submission" date="2020-06" db="EMBL/GenBank/DDBJ databases">
        <authorList>
            <person name="Li R."/>
            <person name="Bekaert M."/>
        </authorList>
    </citation>
    <scope>NUCLEOTIDE SEQUENCE [LARGE SCALE GENOMIC DNA]</scope>
    <source>
        <strain evidence="9">wild</strain>
    </source>
</reference>
<evidence type="ECO:0000256" key="3">
    <source>
        <dbReference type="ARBA" id="ARBA00022618"/>
    </source>
</evidence>
<evidence type="ECO:0000256" key="6">
    <source>
        <dbReference type="ARBA" id="ARBA00023306"/>
    </source>
</evidence>
<evidence type="ECO:0000313" key="9">
    <source>
        <dbReference type="Proteomes" id="UP000507470"/>
    </source>
</evidence>
<dbReference type="EC" id="3.1.3.48" evidence="2"/>
<keyword evidence="3" id="KW-0132">Cell division</keyword>
<proteinExistence type="inferred from homology"/>
<dbReference type="GO" id="GO:0010971">
    <property type="term" value="P:positive regulation of G2/M transition of mitotic cell cycle"/>
    <property type="evidence" value="ECO:0007669"/>
    <property type="project" value="TreeGrafter"/>
</dbReference>
<dbReference type="AlphaFoldDB" id="A0A6J8BD05"/>
<evidence type="ECO:0000256" key="5">
    <source>
        <dbReference type="ARBA" id="ARBA00022912"/>
    </source>
</evidence>
<dbReference type="Pfam" id="PF00581">
    <property type="entry name" value="Rhodanese"/>
    <property type="match status" value="2"/>
</dbReference>
<dbReference type="GO" id="GO:0110032">
    <property type="term" value="P:positive regulation of G2/MI transition of meiotic cell cycle"/>
    <property type="evidence" value="ECO:0007669"/>
    <property type="project" value="TreeGrafter"/>
</dbReference>
<dbReference type="InterPro" id="IPR036873">
    <property type="entry name" value="Rhodanese-like_dom_sf"/>
</dbReference>
<dbReference type="GO" id="GO:0005634">
    <property type="term" value="C:nucleus"/>
    <property type="evidence" value="ECO:0007669"/>
    <property type="project" value="TreeGrafter"/>
</dbReference>
<dbReference type="PRINTS" id="PR00716">
    <property type="entry name" value="MPIPHPHTASE"/>
</dbReference>
<keyword evidence="4" id="KW-0378">Hydrolase</keyword>
<dbReference type="OrthoDB" id="9999371at2759"/>
<feature type="domain" description="Rhodanese" evidence="7">
    <location>
        <begin position="219"/>
        <end position="304"/>
    </location>
</feature>
<dbReference type="InterPro" id="IPR000751">
    <property type="entry name" value="MPI_Phosphatase"/>
</dbReference>
<dbReference type="GO" id="GO:0005737">
    <property type="term" value="C:cytoplasm"/>
    <property type="evidence" value="ECO:0007669"/>
    <property type="project" value="TreeGrafter"/>
</dbReference>
<accession>A0A6J8BD05</accession>
<feature type="domain" description="Rhodanese" evidence="7">
    <location>
        <begin position="67"/>
        <end position="92"/>
    </location>
</feature>